<organism evidence="1">
    <name type="scientific">Mycobacterium xenopi 4042</name>
    <dbReference type="NCBI Taxonomy" id="1299334"/>
    <lineage>
        <taxon>Bacteria</taxon>
        <taxon>Bacillati</taxon>
        <taxon>Actinomycetota</taxon>
        <taxon>Actinomycetes</taxon>
        <taxon>Mycobacteriales</taxon>
        <taxon>Mycobacteriaceae</taxon>
        <taxon>Mycobacterium</taxon>
    </lineage>
</organism>
<proteinExistence type="predicted"/>
<protein>
    <submittedName>
        <fullName evidence="1">Uncharacterized protein</fullName>
    </submittedName>
</protein>
<dbReference type="EMBL" id="JAOB01000029">
    <property type="protein sequence ID" value="EUA56740.1"/>
    <property type="molecule type" value="Genomic_DNA"/>
</dbReference>
<name>X8CN99_MYCXE</name>
<evidence type="ECO:0000313" key="1">
    <source>
        <dbReference type="EMBL" id="EUA56740.1"/>
    </source>
</evidence>
<gene>
    <name evidence="1" type="ORF">I553_8794</name>
</gene>
<sequence length="59" mass="6286">MRSVFGVANIAEYLVGQVDQVWAMASPCLADLIAGRLAHIFTTIGQAKKLRIDAVDLAG</sequence>
<dbReference type="AlphaFoldDB" id="X8CN99"/>
<accession>X8CN99</accession>
<comment type="caution">
    <text evidence="1">The sequence shown here is derived from an EMBL/GenBank/DDBJ whole genome shotgun (WGS) entry which is preliminary data.</text>
</comment>
<reference evidence="1" key="1">
    <citation type="submission" date="2014-01" db="EMBL/GenBank/DDBJ databases">
        <authorList>
            <person name="Brown-Elliot B."/>
            <person name="Wallace R."/>
            <person name="Lenaerts A."/>
            <person name="Ordway D."/>
            <person name="DeGroote M.A."/>
            <person name="Parker T."/>
            <person name="Sizemore C."/>
            <person name="Tallon L.J."/>
            <person name="Sadzewicz L.K."/>
            <person name="Sengamalay N."/>
            <person name="Fraser C.M."/>
            <person name="Hine E."/>
            <person name="Shefchek K.A."/>
            <person name="Das S.P."/>
            <person name="Tettelin H."/>
        </authorList>
    </citation>
    <scope>NUCLEOTIDE SEQUENCE [LARGE SCALE GENOMIC DNA]</scope>
    <source>
        <strain evidence="1">4042</strain>
    </source>
</reference>